<evidence type="ECO:0000259" key="4">
    <source>
        <dbReference type="Pfam" id="PF05193"/>
    </source>
</evidence>
<dbReference type="PANTHER" id="PTHR11851:SF49">
    <property type="entry name" value="MITOCHONDRIAL-PROCESSING PEPTIDASE SUBUNIT ALPHA"/>
    <property type="match status" value="1"/>
</dbReference>
<accession>F2NS50</accession>
<feature type="domain" description="Peptidase M16 C-terminal" evidence="4">
    <location>
        <begin position="203"/>
        <end position="287"/>
    </location>
</feature>
<dbReference type="RefSeq" id="WP_013701633.1">
    <property type="nucleotide sequence ID" value="NC_015385.1"/>
</dbReference>
<proteinExistence type="inferred from homology"/>
<dbReference type="PANTHER" id="PTHR11851">
    <property type="entry name" value="METALLOPROTEASE"/>
    <property type="match status" value="1"/>
</dbReference>
<evidence type="ECO:0000259" key="3">
    <source>
        <dbReference type="Pfam" id="PF00675"/>
    </source>
</evidence>
<dbReference type="SUPFAM" id="SSF63411">
    <property type="entry name" value="LuxS/MPP-like metallohydrolase"/>
    <property type="match status" value="2"/>
</dbReference>
<dbReference type="eggNOG" id="COG0612">
    <property type="taxonomic scope" value="Bacteria"/>
</dbReference>
<dbReference type="GeneID" id="302998608"/>
<feature type="signal peptide" evidence="2">
    <location>
        <begin position="1"/>
        <end position="22"/>
    </location>
</feature>
<gene>
    <name evidence="5" type="ordered locus">Tresu_1448</name>
</gene>
<dbReference type="InterPro" id="IPR007863">
    <property type="entry name" value="Peptidase_M16_C"/>
</dbReference>
<reference evidence="5 6" key="1">
    <citation type="journal article" date="2011" name="Stand. Genomic Sci.">
        <title>Complete genome sequence of Treponema succinifaciens type strain (6091).</title>
        <authorList>
            <person name="Han C."/>
            <person name="Gronow S."/>
            <person name="Teshima H."/>
            <person name="Lapidus A."/>
            <person name="Nolan M."/>
            <person name="Lucas S."/>
            <person name="Hammon N."/>
            <person name="Deshpande S."/>
            <person name="Cheng J.F."/>
            <person name="Zeytun A."/>
            <person name="Tapia R."/>
            <person name="Goodwin L."/>
            <person name="Pitluck S."/>
            <person name="Liolios K."/>
            <person name="Pagani I."/>
            <person name="Ivanova N."/>
            <person name="Mavromatis K."/>
            <person name="Mikhailova N."/>
            <person name="Huntemann M."/>
            <person name="Pati A."/>
            <person name="Chen A."/>
            <person name="Palaniappan K."/>
            <person name="Land M."/>
            <person name="Hauser L."/>
            <person name="Brambilla E.M."/>
            <person name="Rohde M."/>
            <person name="Goker M."/>
            <person name="Woyke T."/>
            <person name="Bristow J."/>
            <person name="Eisen J.A."/>
            <person name="Markowitz V."/>
            <person name="Hugenholtz P."/>
            <person name="Kyrpides N.C."/>
            <person name="Klenk H.P."/>
            <person name="Detter J.C."/>
        </authorList>
    </citation>
    <scope>NUCLEOTIDE SEQUENCE [LARGE SCALE GENOMIC DNA]</scope>
    <source>
        <strain evidence="6">ATCC 33096 / DSM 2489 / 6091</strain>
    </source>
</reference>
<dbReference type="Gene3D" id="3.30.830.10">
    <property type="entry name" value="Metalloenzyme, LuxS/M16 peptidase-like"/>
    <property type="match status" value="2"/>
</dbReference>
<reference evidence="6" key="2">
    <citation type="submission" date="2011-04" db="EMBL/GenBank/DDBJ databases">
        <title>The complete genome of chromosome of Treponema succinifaciens DSM 2489.</title>
        <authorList>
            <person name="Lucas S."/>
            <person name="Copeland A."/>
            <person name="Lapidus A."/>
            <person name="Bruce D."/>
            <person name="Goodwin L."/>
            <person name="Pitluck S."/>
            <person name="Peters L."/>
            <person name="Kyrpides N."/>
            <person name="Mavromatis K."/>
            <person name="Ivanova N."/>
            <person name="Ovchinnikova G."/>
            <person name="Teshima H."/>
            <person name="Detter J.C."/>
            <person name="Tapia R."/>
            <person name="Han C."/>
            <person name="Land M."/>
            <person name="Hauser L."/>
            <person name="Markowitz V."/>
            <person name="Cheng J.-F."/>
            <person name="Hugenholtz P."/>
            <person name="Woyke T."/>
            <person name="Wu D."/>
            <person name="Gronow S."/>
            <person name="Wellnitz S."/>
            <person name="Brambilla E."/>
            <person name="Klenk H.-P."/>
            <person name="Eisen J.A."/>
        </authorList>
    </citation>
    <scope>NUCLEOTIDE SEQUENCE [LARGE SCALE GENOMIC DNA]</scope>
    <source>
        <strain evidence="6">ATCC 33096 / DSM 2489 / 6091</strain>
    </source>
</reference>
<name>F2NS50_TRES6</name>
<protein>
    <submittedName>
        <fullName evidence="5">Peptidase M16 domain protein</fullName>
    </submittedName>
</protein>
<feature type="domain" description="Peptidase M16 N-terminal" evidence="3">
    <location>
        <begin position="50"/>
        <end position="163"/>
    </location>
</feature>
<dbReference type="InterPro" id="IPR011249">
    <property type="entry name" value="Metalloenz_LuxS/M16"/>
</dbReference>
<dbReference type="OrthoDB" id="353437at2"/>
<sequence>MVKKIFLCAAFFFCINFVFSQAESEKENKPELSISTLQNGLTVFILPDETSALLNIELVVKAGFSSQTSSTAGFFPLYTRLFSKSEKAKEILKAFSIQSECNADSSMFKAKVPPENLKIYLEQIAQCAASPNFSDKDIEDELSQMKTESLAYSKSTTGFINSAIDSRIFYKEPWKHDSGIYPAIFSGYNAKQARAILYNFVSKEFYTPYNSALFITGNITEKKALEISQEAFKDWNSKSTDSVFEKFKTENSQQRKSKKFVLVANEFSSELTQIVVQYTSLSQNQADILSCAFNNEKSKYKTMVPQIPELNIRSADFITAASAIKNGNARFILQALIEEPPKGKNIADQAQTFLAGTAECANLTEDEMKLAQNELIKKYQELEGNSSNLIYKLAEFWAMNKFETPETFYQNFEESVFQVENETSENISKAILNEEPYIFLLVNNTVYKKNKKSFDEHGYELATQENASWYTNELLAKKAKQEMQKALEKSKANKNPTIEIRPADYFYFNSIESIKHQELKNGIPVSVKENPKSKTVAVCISISGGKLASPESEKSLRAVLISAVAKNSKIVKITSQTDETISYILFEVFKEELENALKKISDALIYETVTPVQGDLLFREEGYEQRLKNADLGFQMKSNALAYLYRSTPFSKIFRIEEKERNASSYQALLLEYTKLLDASLYSIVICGDIEFNKAIKYCQDTFEILKEQSERKELELPKPSFKNKERKVQLKHIYTTDLPAKLAPKESPRLVPTKNFFDPAQIYFKSPYNTDEDVEIFNSLLSMLCTEIQSVLGNEISCKAEEASIKIPVGIIQADELKRTGIFFDAYKIAREKLIKELSEEKYKNWTCEKIKIQWKQKNLSATQTNSGTAKAMAIFQKKEQYLTNYLYIENSTPQDFLDAMEKYFPAEPLMKVYSADSKK</sequence>
<dbReference type="InterPro" id="IPR050361">
    <property type="entry name" value="MPP/UQCRC_Complex"/>
</dbReference>
<organism evidence="5 6">
    <name type="scientific">Treponema succinifaciens (strain ATCC 33096 / DSM 2489 / 6091)</name>
    <dbReference type="NCBI Taxonomy" id="869209"/>
    <lineage>
        <taxon>Bacteria</taxon>
        <taxon>Pseudomonadati</taxon>
        <taxon>Spirochaetota</taxon>
        <taxon>Spirochaetia</taxon>
        <taxon>Spirochaetales</taxon>
        <taxon>Treponemataceae</taxon>
        <taxon>Treponema</taxon>
    </lineage>
</organism>
<evidence type="ECO:0000313" key="6">
    <source>
        <dbReference type="Proteomes" id="UP000006852"/>
    </source>
</evidence>
<evidence type="ECO:0000313" key="5">
    <source>
        <dbReference type="EMBL" id="AEB14351.1"/>
    </source>
</evidence>
<keyword evidence="6" id="KW-1185">Reference proteome</keyword>
<keyword evidence="2" id="KW-0732">Signal</keyword>
<dbReference type="Proteomes" id="UP000006852">
    <property type="component" value="Chromosome"/>
</dbReference>
<evidence type="ECO:0000256" key="2">
    <source>
        <dbReference type="SAM" id="SignalP"/>
    </source>
</evidence>
<dbReference type="KEGG" id="tsu:Tresu_1448"/>
<dbReference type="STRING" id="869209.Tresu_1448"/>
<dbReference type="HOGENOM" id="CLU_308807_0_0_12"/>
<dbReference type="Pfam" id="PF05193">
    <property type="entry name" value="Peptidase_M16_C"/>
    <property type="match status" value="1"/>
</dbReference>
<dbReference type="Pfam" id="PF00675">
    <property type="entry name" value="Peptidase_M16"/>
    <property type="match status" value="1"/>
</dbReference>
<dbReference type="InterPro" id="IPR011765">
    <property type="entry name" value="Pept_M16_N"/>
</dbReference>
<comment type="similarity">
    <text evidence="1">Belongs to the peptidase M16 family.</text>
</comment>
<evidence type="ECO:0000256" key="1">
    <source>
        <dbReference type="ARBA" id="ARBA00007261"/>
    </source>
</evidence>
<dbReference type="EMBL" id="CP002631">
    <property type="protein sequence ID" value="AEB14351.1"/>
    <property type="molecule type" value="Genomic_DNA"/>
</dbReference>
<dbReference type="AlphaFoldDB" id="F2NS50"/>
<dbReference type="GO" id="GO:0046872">
    <property type="term" value="F:metal ion binding"/>
    <property type="evidence" value="ECO:0007669"/>
    <property type="project" value="InterPro"/>
</dbReference>
<feature type="chain" id="PRO_5003287174" evidence="2">
    <location>
        <begin position="23"/>
        <end position="921"/>
    </location>
</feature>